<dbReference type="AlphaFoldDB" id="A0A0D7AYC2"/>
<feature type="non-terminal residue" evidence="4">
    <location>
        <position position="280"/>
    </location>
</feature>
<feature type="chain" id="PRO_5002316534" evidence="3">
    <location>
        <begin position="21"/>
        <end position="280"/>
    </location>
</feature>
<feature type="transmembrane region" description="Helical" evidence="2">
    <location>
        <begin position="201"/>
        <end position="222"/>
    </location>
</feature>
<sequence length="280" mass="30380">MSFAGVFVLSMAMCLDICAASLVATKQRRDGPNTNVQCKSEYGWMNNEAGQSPCLVWAHVMTSCGTADFDVLAVSPNSHYDPPGKGKNEPSACSCSWAGYNLMGACTVCQGVGGGIDAWGPWKKECSKSDLSDTTYFPYDKDYTVDVKIPYWAGANPMNWTNSRFDTDAAKSIDNQSHPDLDGSEFDSGSPRDSSTPVGPIIGGVVGGVALAAVIALAWWFFRRPQKLDKRHTRIGSQEILVGDEDEHRHSHHTDRHSYFGSLHGSTVLLSPTSDHHTNA</sequence>
<keyword evidence="2" id="KW-1133">Transmembrane helix</keyword>
<dbReference type="Proteomes" id="UP000054007">
    <property type="component" value="Unassembled WGS sequence"/>
</dbReference>
<keyword evidence="2" id="KW-0472">Membrane</keyword>
<reference evidence="4 5" key="1">
    <citation type="journal article" date="2015" name="Fungal Genet. Biol.">
        <title>Evolution of novel wood decay mechanisms in Agaricales revealed by the genome sequences of Fistulina hepatica and Cylindrobasidium torrendii.</title>
        <authorList>
            <person name="Floudas D."/>
            <person name="Held B.W."/>
            <person name="Riley R."/>
            <person name="Nagy L.G."/>
            <person name="Koehler G."/>
            <person name="Ransdell A.S."/>
            <person name="Younus H."/>
            <person name="Chow J."/>
            <person name="Chiniquy J."/>
            <person name="Lipzen A."/>
            <person name="Tritt A."/>
            <person name="Sun H."/>
            <person name="Haridas S."/>
            <person name="LaButti K."/>
            <person name="Ohm R.A."/>
            <person name="Kues U."/>
            <person name="Blanchette R.A."/>
            <person name="Grigoriev I.V."/>
            <person name="Minto R.E."/>
            <person name="Hibbett D.S."/>
        </authorList>
    </citation>
    <scope>NUCLEOTIDE SEQUENCE [LARGE SCALE GENOMIC DNA]</scope>
    <source>
        <strain evidence="4 5">FP15055 ss-10</strain>
    </source>
</reference>
<keyword evidence="5" id="KW-1185">Reference proteome</keyword>
<protein>
    <submittedName>
        <fullName evidence="4">Uncharacterized protein</fullName>
    </submittedName>
</protein>
<dbReference type="EMBL" id="KN880739">
    <property type="protein sequence ID" value="KIY62894.1"/>
    <property type="molecule type" value="Genomic_DNA"/>
</dbReference>
<name>A0A0D7AYC2_9AGAR</name>
<accession>A0A0D7AYC2</accession>
<proteinExistence type="predicted"/>
<evidence type="ECO:0000256" key="2">
    <source>
        <dbReference type="SAM" id="Phobius"/>
    </source>
</evidence>
<organism evidence="4 5">
    <name type="scientific">Cylindrobasidium torrendii FP15055 ss-10</name>
    <dbReference type="NCBI Taxonomy" id="1314674"/>
    <lineage>
        <taxon>Eukaryota</taxon>
        <taxon>Fungi</taxon>
        <taxon>Dikarya</taxon>
        <taxon>Basidiomycota</taxon>
        <taxon>Agaricomycotina</taxon>
        <taxon>Agaricomycetes</taxon>
        <taxon>Agaricomycetidae</taxon>
        <taxon>Agaricales</taxon>
        <taxon>Marasmiineae</taxon>
        <taxon>Physalacriaceae</taxon>
        <taxon>Cylindrobasidium</taxon>
    </lineage>
</organism>
<dbReference type="OrthoDB" id="2796893at2759"/>
<keyword evidence="3" id="KW-0732">Signal</keyword>
<gene>
    <name evidence="4" type="ORF">CYLTODRAFT_494333</name>
</gene>
<keyword evidence="2" id="KW-0812">Transmembrane</keyword>
<feature type="signal peptide" evidence="3">
    <location>
        <begin position="1"/>
        <end position="20"/>
    </location>
</feature>
<feature type="region of interest" description="Disordered" evidence="1">
    <location>
        <begin position="171"/>
        <end position="196"/>
    </location>
</feature>
<evidence type="ECO:0000313" key="5">
    <source>
        <dbReference type="Proteomes" id="UP000054007"/>
    </source>
</evidence>
<evidence type="ECO:0000313" key="4">
    <source>
        <dbReference type="EMBL" id="KIY62894.1"/>
    </source>
</evidence>
<feature type="compositionally biased region" description="Basic and acidic residues" evidence="1">
    <location>
        <begin position="171"/>
        <end position="181"/>
    </location>
</feature>
<dbReference type="STRING" id="1314674.A0A0D7AYC2"/>
<evidence type="ECO:0000256" key="1">
    <source>
        <dbReference type="SAM" id="MobiDB-lite"/>
    </source>
</evidence>
<evidence type="ECO:0000256" key="3">
    <source>
        <dbReference type="SAM" id="SignalP"/>
    </source>
</evidence>